<keyword evidence="2" id="KW-0378">Hydrolase</keyword>
<comment type="similarity">
    <text evidence="1">Belongs to the isochorismatase family.</text>
</comment>
<evidence type="ECO:0000259" key="3">
    <source>
        <dbReference type="Pfam" id="PF00857"/>
    </source>
</evidence>
<dbReference type="CDD" id="cd00431">
    <property type="entry name" value="cysteine_hydrolases"/>
    <property type="match status" value="1"/>
</dbReference>
<dbReference type="InterPro" id="IPR000868">
    <property type="entry name" value="Isochorismatase-like_dom"/>
</dbReference>
<protein>
    <submittedName>
        <fullName evidence="4">Isochorismatase family protein YecD</fullName>
    </submittedName>
</protein>
<reference evidence="4 5" key="1">
    <citation type="submission" date="2017-08" db="EMBL/GenBank/DDBJ databases">
        <title>Harnessing the power of phylogenomics to disentangle the directionality and signatures of interkingdom host jumping in the parasitic fungal genus Tolypocladium.</title>
        <authorList>
            <person name="Quandt C.A."/>
            <person name="Patterson W."/>
            <person name="Spatafora J.W."/>
        </authorList>
    </citation>
    <scope>NUCLEOTIDE SEQUENCE [LARGE SCALE GENOMIC DNA]</scope>
    <source>
        <strain evidence="4 5">CBS 113982</strain>
    </source>
</reference>
<dbReference type="EMBL" id="NRSZ01001249">
    <property type="protein sequence ID" value="PNY21217.1"/>
    <property type="molecule type" value="Genomic_DNA"/>
</dbReference>
<dbReference type="GO" id="GO:0016787">
    <property type="term" value="F:hydrolase activity"/>
    <property type="evidence" value="ECO:0007669"/>
    <property type="project" value="UniProtKB-KW"/>
</dbReference>
<proteinExistence type="inferred from homology"/>
<keyword evidence="5" id="KW-1185">Reference proteome</keyword>
<name>A0A2K3Q0Y0_9HYPO</name>
<dbReference type="InterPro" id="IPR050272">
    <property type="entry name" value="Isochorismatase-like_hydrls"/>
</dbReference>
<comment type="caution">
    <text evidence="4">The sequence shown here is derived from an EMBL/GenBank/DDBJ whole genome shotgun (WGS) entry which is preliminary data.</text>
</comment>
<feature type="domain" description="Isochorismatase-like" evidence="3">
    <location>
        <begin position="18"/>
        <end position="205"/>
    </location>
</feature>
<evidence type="ECO:0000256" key="1">
    <source>
        <dbReference type="ARBA" id="ARBA00006336"/>
    </source>
</evidence>
<dbReference type="SUPFAM" id="SSF52499">
    <property type="entry name" value="Isochorismatase-like hydrolases"/>
    <property type="match status" value="1"/>
</dbReference>
<dbReference type="AlphaFoldDB" id="A0A2K3Q0Y0"/>
<dbReference type="InterPro" id="IPR036380">
    <property type="entry name" value="Isochorismatase-like_sf"/>
</dbReference>
<evidence type="ECO:0000256" key="2">
    <source>
        <dbReference type="ARBA" id="ARBA00022801"/>
    </source>
</evidence>
<gene>
    <name evidence="4" type="ORF">TCAP_07281</name>
</gene>
<sequence length="217" mass="22993">MSSSPKPNSPAFYPPSKTALLLLDYHNLIINMVQPTEEQAKLLSSVRDLIGAARANSVPIVHCLIDFGAEPAQTSKAKERWETMFKPLLSSTPEAATNGLADVLPSAHAGGAPEKETTVVKVLGCVSAMKSKGLLPLLKDEYKVDSLVMCGLSTSGAVLSTAREAADLGFVTTVVRDGCWDHNPDSHAVIMDNVLPMSVWVVGLQEGLDLLDGAGNI</sequence>
<dbReference type="OrthoDB" id="1739143at2759"/>
<dbReference type="Pfam" id="PF00857">
    <property type="entry name" value="Isochorismatase"/>
    <property type="match status" value="1"/>
</dbReference>
<dbReference type="Proteomes" id="UP000236621">
    <property type="component" value="Unassembled WGS sequence"/>
</dbReference>
<dbReference type="PANTHER" id="PTHR43540:SF1">
    <property type="entry name" value="ISOCHORISMATASE HYDROLASE"/>
    <property type="match status" value="1"/>
</dbReference>
<organism evidence="4 5">
    <name type="scientific">Tolypocladium capitatum</name>
    <dbReference type="NCBI Taxonomy" id="45235"/>
    <lineage>
        <taxon>Eukaryota</taxon>
        <taxon>Fungi</taxon>
        <taxon>Dikarya</taxon>
        <taxon>Ascomycota</taxon>
        <taxon>Pezizomycotina</taxon>
        <taxon>Sordariomycetes</taxon>
        <taxon>Hypocreomycetidae</taxon>
        <taxon>Hypocreales</taxon>
        <taxon>Ophiocordycipitaceae</taxon>
        <taxon>Tolypocladium</taxon>
    </lineage>
</organism>
<dbReference type="PANTHER" id="PTHR43540">
    <property type="entry name" value="PEROXYUREIDOACRYLATE/UREIDOACRYLATE AMIDOHYDROLASE-RELATED"/>
    <property type="match status" value="1"/>
</dbReference>
<evidence type="ECO:0000313" key="4">
    <source>
        <dbReference type="EMBL" id="PNY21217.1"/>
    </source>
</evidence>
<dbReference type="Gene3D" id="3.40.50.850">
    <property type="entry name" value="Isochorismatase-like"/>
    <property type="match status" value="1"/>
</dbReference>
<accession>A0A2K3Q0Y0</accession>
<evidence type="ECO:0000313" key="5">
    <source>
        <dbReference type="Proteomes" id="UP000236621"/>
    </source>
</evidence>